<evidence type="ECO:0000256" key="1">
    <source>
        <dbReference type="SAM" id="MobiDB-lite"/>
    </source>
</evidence>
<reference evidence="2" key="2">
    <citation type="journal article" date="2019" name="IMA Fungus">
        <title>Genome sequencing and comparison of five Tilletia species to identify candidate genes for the detection of regulated species infecting wheat.</title>
        <authorList>
            <person name="Nguyen H.D.T."/>
            <person name="Sultana T."/>
            <person name="Kesanakurti P."/>
            <person name="Hambleton S."/>
        </authorList>
    </citation>
    <scope>NUCLEOTIDE SEQUENCE</scope>
    <source>
        <strain evidence="2">DAOMC 236422</strain>
    </source>
</reference>
<name>A0A8X7NAZ3_9BASI</name>
<organism evidence="2 3">
    <name type="scientific">Tilletia walkeri</name>
    <dbReference type="NCBI Taxonomy" id="117179"/>
    <lineage>
        <taxon>Eukaryota</taxon>
        <taxon>Fungi</taxon>
        <taxon>Dikarya</taxon>
        <taxon>Basidiomycota</taxon>
        <taxon>Ustilaginomycotina</taxon>
        <taxon>Exobasidiomycetes</taxon>
        <taxon>Tilletiales</taxon>
        <taxon>Tilletiaceae</taxon>
        <taxon>Tilletia</taxon>
    </lineage>
</organism>
<reference evidence="2" key="1">
    <citation type="submission" date="2016-04" db="EMBL/GenBank/DDBJ databases">
        <authorList>
            <person name="Nguyen H.D."/>
            <person name="Samba Siva P."/>
            <person name="Cullis J."/>
            <person name="Levesque C.A."/>
            <person name="Hambleton S."/>
        </authorList>
    </citation>
    <scope>NUCLEOTIDE SEQUENCE</scope>
    <source>
        <strain evidence="2">DAOMC 236422</strain>
    </source>
</reference>
<feature type="region of interest" description="Disordered" evidence="1">
    <location>
        <begin position="69"/>
        <end position="115"/>
    </location>
</feature>
<dbReference type="PANTHER" id="PTHR35340">
    <property type="entry name" value="PQQ ENZYME REPEAT PROTEIN-RELATED"/>
    <property type="match status" value="1"/>
</dbReference>
<dbReference type="EMBL" id="LWDG02000103">
    <property type="protein sequence ID" value="KAE8269244.1"/>
    <property type="molecule type" value="Genomic_DNA"/>
</dbReference>
<keyword evidence="3" id="KW-1185">Reference proteome</keyword>
<feature type="compositionally biased region" description="Low complexity" evidence="1">
    <location>
        <begin position="504"/>
        <end position="515"/>
    </location>
</feature>
<evidence type="ECO:0000313" key="3">
    <source>
        <dbReference type="Proteomes" id="UP000078113"/>
    </source>
</evidence>
<feature type="region of interest" description="Disordered" evidence="1">
    <location>
        <begin position="1"/>
        <end position="25"/>
    </location>
</feature>
<feature type="compositionally biased region" description="Pro residues" evidence="1">
    <location>
        <begin position="92"/>
        <end position="103"/>
    </location>
</feature>
<comment type="caution">
    <text evidence="2">The sequence shown here is derived from an EMBL/GenBank/DDBJ whole genome shotgun (WGS) entry which is preliminary data.</text>
</comment>
<dbReference type="InterPro" id="IPR053143">
    <property type="entry name" value="Arylsulfate_ST"/>
</dbReference>
<accession>A0A8X7NAZ3</accession>
<feature type="region of interest" description="Disordered" evidence="1">
    <location>
        <begin position="496"/>
        <end position="517"/>
    </location>
</feature>
<evidence type="ECO:0000313" key="2">
    <source>
        <dbReference type="EMBL" id="KAE8269244.1"/>
    </source>
</evidence>
<dbReference type="Proteomes" id="UP000078113">
    <property type="component" value="Unassembled WGS sequence"/>
</dbReference>
<evidence type="ECO:0008006" key="4">
    <source>
        <dbReference type="Google" id="ProtNLM"/>
    </source>
</evidence>
<dbReference type="InterPro" id="IPR039535">
    <property type="entry name" value="ASST-like"/>
</dbReference>
<dbReference type="PANTHER" id="PTHR35340:SF5">
    <property type="entry name" value="ASST-DOMAIN-CONTAINING PROTEIN"/>
    <property type="match status" value="1"/>
</dbReference>
<sequence length="703" mass="79127">MVRVAAKSVKKNCSRIPKSRDDRSSSSWSSLALVLFASLLILASQARSTSPALSSSLKVARDSTGLPSHLSNYVSEESVPSDRQYKEKPVRPQLPPWRPPPPNHGNGDYSFPFRPDQNDGYNLRPTFQTEPHFTPVGIKVHHNHPDAIFTLAKHGLYLAPVTVKPPSMQIWDFNSRTKQFELLWLNDDDGMGSGAFNLQRVEYHGKPHLLAWSGRFMRWPGYGEGFYLLLDESYRVIFNVSLPNPVDFHDATLTPENTLISTVWRKLGPFDHSRVNGSKEDGTIFDSTFTEFYPTTGQVVFGWSPYEAGISLHRSRIPAKPKFTSAKPWDWAHTNSVCKDRLGNYLVSLRSHSTLFYIDGQTKETLWQLGGPDSNFTGNGNTGFSWQHNALWLEEEERYGIWTLDEIRAASVPGSTTRKKRKISLYDNAALSRKKCDRNESRGLIIELDMTVKTANIVQIYNNPGRAVPGFKNISSTSQGNLQVLPPFTPWDGRHNFQKDKRASSLPSPSSLSARAAEHGRVGRTPVFLAYGMQPYLALYERSGMPLWLAEYTVPDKHLLKGSGVDSYRSYLRPRWRGQPRWPPKFKLSADKSAALPGDHTRMAWISWNGAAGVAEYRIIHGLRTASSTVIPKEGFETKMELGTRIVGMRSIHLEAYDQCGNMLARSPPLAVTELEGLLVPVKSTDKWVYGWNSNTYKCPLPE</sequence>
<protein>
    <recommendedName>
        <fullName evidence="4">ASST-domain-containing protein</fullName>
    </recommendedName>
</protein>
<dbReference type="AlphaFoldDB" id="A0A8X7NAZ3"/>
<proteinExistence type="predicted"/>
<gene>
    <name evidence="2" type="ORF">A4X09_0g3099</name>
</gene>
<dbReference type="Pfam" id="PF14269">
    <property type="entry name" value="Arylsulfotran_2"/>
    <property type="match status" value="1"/>
</dbReference>